<dbReference type="SUPFAM" id="SSF50156">
    <property type="entry name" value="PDZ domain-like"/>
    <property type="match status" value="1"/>
</dbReference>
<dbReference type="Pfam" id="PF13365">
    <property type="entry name" value="Trypsin_2"/>
    <property type="match status" value="1"/>
</dbReference>
<dbReference type="PANTHER" id="PTHR43343">
    <property type="entry name" value="PEPTIDASE S12"/>
    <property type="match status" value="1"/>
</dbReference>
<protein>
    <recommendedName>
        <fullName evidence="4">PDZ domain-containing protein</fullName>
    </recommendedName>
</protein>
<dbReference type="PROSITE" id="PS50106">
    <property type="entry name" value="PDZ"/>
    <property type="match status" value="1"/>
</dbReference>
<organism evidence="5 6">
    <name type="scientific">candidate division WWE3 bacterium RIFCSPLOWO2_01_FULL_41_18</name>
    <dbReference type="NCBI Taxonomy" id="1802625"/>
    <lineage>
        <taxon>Bacteria</taxon>
        <taxon>Katanobacteria</taxon>
    </lineage>
</organism>
<dbReference type="AlphaFoldDB" id="A0A1F4VDV6"/>
<dbReference type="Proteomes" id="UP000176504">
    <property type="component" value="Unassembled WGS sequence"/>
</dbReference>
<feature type="domain" description="PDZ" evidence="4">
    <location>
        <begin position="284"/>
        <end position="362"/>
    </location>
</feature>
<keyword evidence="1" id="KW-0645">Protease</keyword>
<evidence type="ECO:0000256" key="2">
    <source>
        <dbReference type="ARBA" id="ARBA00022801"/>
    </source>
</evidence>
<dbReference type="GO" id="GO:0006508">
    <property type="term" value="P:proteolysis"/>
    <property type="evidence" value="ECO:0007669"/>
    <property type="project" value="UniProtKB-KW"/>
</dbReference>
<reference evidence="5 6" key="1">
    <citation type="journal article" date="2016" name="Nat. Commun.">
        <title>Thousands of microbial genomes shed light on interconnected biogeochemical processes in an aquifer system.</title>
        <authorList>
            <person name="Anantharaman K."/>
            <person name="Brown C.T."/>
            <person name="Hug L.A."/>
            <person name="Sharon I."/>
            <person name="Castelle C.J."/>
            <person name="Probst A.J."/>
            <person name="Thomas B.C."/>
            <person name="Singh A."/>
            <person name="Wilkins M.J."/>
            <person name="Karaoz U."/>
            <person name="Brodie E.L."/>
            <person name="Williams K.H."/>
            <person name="Hubbard S.S."/>
            <person name="Banfield J.F."/>
        </authorList>
    </citation>
    <scope>NUCLEOTIDE SEQUENCE [LARGE SCALE GENOMIC DNA]</scope>
</reference>
<evidence type="ECO:0000313" key="6">
    <source>
        <dbReference type="Proteomes" id="UP000176504"/>
    </source>
</evidence>
<keyword evidence="3" id="KW-0812">Transmembrane</keyword>
<accession>A0A1F4VDV6</accession>
<evidence type="ECO:0000256" key="3">
    <source>
        <dbReference type="SAM" id="Phobius"/>
    </source>
</evidence>
<dbReference type="SMART" id="SM00228">
    <property type="entry name" value="PDZ"/>
    <property type="match status" value="1"/>
</dbReference>
<dbReference type="EMBL" id="MEVI01000002">
    <property type="protein sequence ID" value="OGC55466.1"/>
    <property type="molecule type" value="Genomic_DNA"/>
</dbReference>
<dbReference type="SUPFAM" id="SSF50494">
    <property type="entry name" value="Trypsin-like serine proteases"/>
    <property type="match status" value="1"/>
</dbReference>
<sequence>MNKKLSGILFFLLFIFILFGVFLNFNKGFSVRSFLSDLKNKILKGEFTEIKTNILLKQSVVEEESAVIRVVENVSPAVVSIVEKTVGFDPFSGPVSSEEGIGTGFIVDTLGVVVTNSHVVFNTSADYSVVLKDGSSYDVKKIHRDTLNDLAILELSAKNLPVVELGDAEKLKVGQKAIAIGNALGQFSNTVTVGVVSGLARQVTASGPFGESPKTYNDVIQTDAALNPGNSGGPLLNLYGQVIGVNVATTRGAENIGFAIPVNRLKPILESFKESGRIIRPYLGVNFSMITKDISGFSRFPEGAFVRGVGVATPAERAGIERGDIITKMNGRGISEKNPLDLDIQANNKVGDRVRVTLDRNGEIITVEVTLEEAPQE</sequence>
<dbReference type="PANTHER" id="PTHR43343:SF3">
    <property type="entry name" value="PROTEASE DO-LIKE 8, CHLOROPLASTIC"/>
    <property type="match status" value="1"/>
</dbReference>
<name>A0A1F4VDV6_UNCKA</name>
<dbReference type="InterPro" id="IPR001940">
    <property type="entry name" value="Peptidase_S1C"/>
</dbReference>
<feature type="transmembrane region" description="Helical" evidence="3">
    <location>
        <begin position="6"/>
        <end position="25"/>
    </location>
</feature>
<dbReference type="GO" id="GO:0004252">
    <property type="term" value="F:serine-type endopeptidase activity"/>
    <property type="evidence" value="ECO:0007669"/>
    <property type="project" value="InterPro"/>
</dbReference>
<evidence type="ECO:0000259" key="4">
    <source>
        <dbReference type="PROSITE" id="PS50106"/>
    </source>
</evidence>
<dbReference type="InterPro" id="IPR036034">
    <property type="entry name" value="PDZ_sf"/>
</dbReference>
<dbReference type="Gene3D" id="2.40.10.120">
    <property type="match status" value="1"/>
</dbReference>
<dbReference type="InterPro" id="IPR001478">
    <property type="entry name" value="PDZ"/>
</dbReference>
<comment type="caution">
    <text evidence="5">The sequence shown here is derived from an EMBL/GenBank/DDBJ whole genome shotgun (WGS) entry which is preliminary data.</text>
</comment>
<dbReference type="Pfam" id="PF13180">
    <property type="entry name" value="PDZ_2"/>
    <property type="match status" value="1"/>
</dbReference>
<keyword evidence="3" id="KW-0472">Membrane</keyword>
<evidence type="ECO:0000256" key="1">
    <source>
        <dbReference type="ARBA" id="ARBA00022670"/>
    </source>
</evidence>
<evidence type="ECO:0000313" key="5">
    <source>
        <dbReference type="EMBL" id="OGC55466.1"/>
    </source>
</evidence>
<dbReference type="InterPro" id="IPR009003">
    <property type="entry name" value="Peptidase_S1_PA"/>
</dbReference>
<dbReference type="InterPro" id="IPR051201">
    <property type="entry name" value="Chloro_Bact_Ser_Proteases"/>
</dbReference>
<keyword evidence="2" id="KW-0378">Hydrolase</keyword>
<proteinExistence type="predicted"/>
<dbReference type="Gene3D" id="2.30.42.10">
    <property type="match status" value="1"/>
</dbReference>
<dbReference type="PRINTS" id="PR00834">
    <property type="entry name" value="PROTEASES2C"/>
</dbReference>
<keyword evidence="3" id="KW-1133">Transmembrane helix</keyword>
<gene>
    <name evidence="5" type="ORF">A3A78_00725</name>
</gene>